<protein>
    <submittedName>
        <fullName evidence="2">Uncharacterized protein</fullName>
    </submittedName>
</protein>
<dbReference type="PANTHER" id="PTHR24559">
    <property type="entry name" value="TRANSPOSON TY3-I GAG-POL POLYPROTEIN"/>
    <property type="match status" value="1"/>
</dbReference>
<comment type="caution">
    <text evidence="2">The sequence shown here is derived from an EMBL/GenBank/DDBJ whole genome shotgun (WGS) entry which is preliminary data.</text>
</comment>
<dbReference type="Gene3D" id="3.10.10.10">
    <property type="entry name" value="HIV Type 1 Reverse Transcriptase, subunit A, domain 1"/>
    <property type="match status" value="1"/>
</dbReference>
<dbReference type="STRING" id="6337.A0A0V0XGE2"/>
<dbReference type="Proteomes" id="UP000054815">
    <property type="component" value="Unassembled WGS sequence"/>
</dbReference>
<proteinExistence type="predicted"/>
<dbReference type="PANTHER" id="PTHR24559:SF435">
    <property type="entry name" value="RIBONUCLEASE H"/>
    <property type="match status" value="1"/>
</dbReference>
<dbReference type="InterPro" id="IPR053134">
    <property type="entry name" value="RNA-dir_DNA_polymerase"/>
</dbReference>
<feature type="region of interest" description="Disordered" evidence="1">
    <location>
        <begin position="328"/>
        <end position="351"/>
    </location>
</feature>
<dbReference type="InterPro" id="IPR043128">
    <property type="entry name" value="Rev_trsase/Diguanyl_cyclase"/>
</dbReference>
<accession>A0A0V0XGE2</accession>
<evidence type="ECO:0000256" key="1">
    <source>
        <dbReference type="SAM" id="MobiDB-lite"/>
    </source>
</evidence>
<dbReference type="Gene3D" id="3.30.70.270">
    <property type="match status" value="1"/>
</dbReference>
<dbReference type="SUPFAM" id="SSF56672">
    <property type="entry name" value="DNA/RNA polymerases"/>
    <property type="match status" value="1"/>
</dbReference>
<evidence type="ECO:0000313" key="2">
    <source>
        <dbReference type="EMBL" id="KRX86675.1"/>
    </source>
</evidence>
<organism evidence="2 3">
    <name type="scientific">Trichinella pseudospiralis</name>
    <name type="common">Parasitic roundworm</name>
    <dbReference type="NCBI Taxonomy" id="6337"/>
    <lineage>
        <taxon>Eukaryota</taxon>
        <taxon>Metazoa</taxon>
        <taxon>Ecdysozoa</taxon>
        <taxon>Nematoda</taxon>
        <taxon>Enoplea</taxon>
        <taxon>Dorylaimia</taxon>
        <taxon>Trichinellida</taxon>
        <taxon>Trichinellidae</taxon>
        <taxon>Trichinella</taxon>
    </lineage>
</organism>
<dbReference type="EMBL" id="JYDU01000347">
    <property type="protein sequence ID" value="KRX86675.1"/>
    <property type="molecule type" value="Genomic_DNA"/>
</dbReference>
<evidence type="ECO:0000313" key="3">
    <source>
        <dbReference type="Proteomes" id="UP000054815"/>
    </source>
</evidence>
<gene>
    <name evidence="2" type="ORF">T4E_6670</name>
</gene>
<dbReference type="InterPro" id="IPR043502">
    <property type="entry name" value="DNA/RNA_pol_sf"/>
</dbReference>
<name>A0A0V0XGE2_TRIPS</name>
<reference evidence="2 3" key="1">
    <citation type="submission" date="2015-01" db="EMBL/GenBank/DDBJ databases">
        <title>Evolution of Trichinella species and genotypes.</title>
        <authorList>
            <person name="Korhonen P.K."/>
            <person name="Edoardo P."/>
            <person name="Giuseppe L.R."/>
            <person name="Gasser R.B."/>
        </authorList>
    </citation>
    <scope>NUCLEOTIDE SEQUENCE [LARGE SCALE GENOMIC DNA]</scope>
    <source>
        <strain evidence="2">ISS141</strain>
    </source>
</reference>
<dbReference type="AlphaFoldDB" id="A0A0V0XGE2"/>
<sequence>MVVVAGQKRVFVVTWSFGFASDYLMNMLFARQPASACLLLTEAVRLERFSSSSSLLLAQHGMSSGWSFDVTSWTSMTTTSLRYGCRYASVDLTGERASRSETLLVTVDEVGRKAGKAESELAHQLMEKLIEIEKEIKQGQGHGGGHFGLAFGKDGGGARTALLLAIYAEAIGVLQVWWPGQLLNRLLSATDQNLAATSSEWQNQGTPSPGDNGTLGWTLAIPLLLDSEVIVFLVPLPIWQKSTCGEHMVAAIGSIPVRRAKKAPLRPGSVAAAGGKLAWTHARRSREKPSRTSYPGKLTMTDGSKIRIKKVISCGAADVRRMNLNHPRIETGGAQPVRFPPRRLPPSKQDTVEVAEREREKTAFSPSMGLLRFWVILFGLWNAPTTFQRNGKSTEGPNRTEEEHLECLKGVLSRLQSVELNIKHEKWQLMLSAKLLLVVCPEFRRRGNCVARLYKERCEVTLGAEGGRGVHLLEGCAGCSGLLRDANEDASPSLGYSPLLMISVRQEAKRPENPEDHPQLSNGGHLGVAKAVSRLSHQLQSPMQLQLMSHPFQQMAMDIVGPLEDTQSGNQQIQMAKLFLHNKGIIPRVTYLWVSSTPMVPQTFRGWRLCGNYRSMNKVATSLPCLYFTCLC</sequence>